<reference evidence="2" key="1">
    <citation type="submission" date="2021-02" db="EMBL/GenBank/DDBJ databases">
        <title>Phycicoccus sp. MQZ13P-5T, whole genome shotgun sequence.</title>
        <authorList>
            <person name="Tuo L."/>
        </authorList>
    </citation>
    <scope>NUCLEOTIDE SEQUENCE</scope>
    <source>
        <strain evidence="2">MQZ13P-5</strain>
    </source>
</reference>
<dbReference type="Gene3D" id="3.40.50.1820">
    <property type="entry name" value="alpha/beta hydrolase"/>
    <property type="match status" value="1"/>
</dbReference>
<dbReference type="GO" id="GO:0016787">
    <property type="term" value="F:hydrolase activity"/>
    <property type="evidence" value="ECO:0007669"/>
    <property type="project" value="UniProtKB-KW"/>
</dbReference>
<name>A0ABS2CQC1_9MICO</name>
<gene>
    <name evidence="2" type="ORF">JQN70_13130</name>
</gene>
<dbReference type="EMBL" id="JAFDVD010000014">
    <property type="protein sequence ID" value="MBM6401336.1"/>
    <property type="molecule type" value="Genomic_DNA"/>
</dbReference>
<keyword evidence="2" id="KW-0378">Hydrolase</keyword>
<dbReference type="SUPFAM" id="SSF53474">
    <property type="entry name" value="alpha/beta-Hydrolases"/>
    <property type="match status" value="1"/>
</dbReference>
<dbReference type="PANTHER" id="PTHR46623">
    <property type="entry name" value="CARBOXYMETHYLENEBUTENOLIDASE-RELATED"/>
    <property type="match status" value="1"/>
</dbReference>
<dbReference type="InterPro" id="IPR002925">
    <property type="entry name" value="Dienelactn_hydro"/>
</dbReference>
<feature type="domain" description="Dienelactone hydrolase" evidence="1">
    <location>
        <begin position="13"/>
        <end position="233"/>
    </location>
</feature>
<dbReference type="InterPro" id="IPR051049">
    <property type="entry name" value="Dienelactone_hydrolase-like"/>
</dbReference>
<dbReference type="InterPro" id="IPR029058">
    <property type="entry name" value="AB_hydrolase_fold"/>
</dbReference>
<evidence type="ECO:0000259" key="1">
    <source>
        <dbReference type="Pfam" id="PF01738"/>
    </source>
</evidence>
<keyword evidence="3" id="KW-1185">Reference proteome</keyword>
<evidence type="ECO:0000313" key="3">
    <source>
        <dbReference type="Proteomes" id="UP001430172"/>
    </source>
</evidence>
<accession>A0ABS2CQC1</accession>
<dbReference type="Proteomes" id="UP001430172">
    <property type="component" value="Unassembled WGS sequence"/>
</dbReference>
<comment type="caution">
    <text evidence="2">The sequence shown here is derived from an EMBL/GenBank/DDBJ whole genome shotgun (WGS) entry which is preliminary data.</text>
</comment>
<proteinExistence type="predicted"/>
<protein>
    <submittedName>
        <fullName evidence="2">Dienelactone hydrolase family protein</fullName>
    </submittedName>
</protein>
<organism evidence="2 3">
    <name type="scientific">Phycicoccus sonneratiae</name>
    <dbReference type="NCBI Taxonomy" id="2807628"/>
    <lineage>
        <taxon>Bacteria</taxon>
        <taxon>Bacillati</taxon>
        <taxon>Actinomycetota</taxon>
        <taxon>Actinomycetes</taxon>
        <taxon>Micrococcales</taxon>
        <taxon>Intrasporangiaceae</taxon>
        <taxon>Phycicoccus</taxon>
    </lineage>
</organism>
<sequence length="236" mass="24617">MTVAAGPTRVGDLDAHLAVPPGDGPWPGLVLVHEAFGLDDTMRGHADRMAGAGYLTLAPDLFSRGRRAACLRATFAALRRGSGPAFDDVEAARARLLADPRCSGRVGVIGFCMGGSFALALAGRPGWAASAVNYGMLPSSPDALDAACPVVASYGGRDRSLTGAAERLEVALEARGVPHDVREYPHAGHSFLNPVATAPWWLAPVTRLVLHAGPEPEAAADAWRRIDAFLAEHLAG</sequence>
<evidence type="ECO:0000313" key="2">
    <source>
        <dbReference type="EMBL" id="MBM6401336.1"/>
    </source>
</evidence>
<dbReference type="PANTHER" id="PTHR46623:SF6">
    <property type="entry name" value="ALPHA_BETA-HYDROLASES SUPERFAMILY PROTEIN"/>
    <property type="match status" value="1"/>
</dbReference>
<dbReference type="Pfam" id="PF01738">
    <property type="entry name" value="DLH"/>
    <property type="match status" value="1"/>
</dbReference>